<comment type="cofactor">
    <cofactor evidence="1">
        <name>(6R)-5,10-methylene-5,6,7,8-tetrahydrofolate</name>
        <dbReference type="ChEBI" id="CHEBI:15636"/>
    </cofactor>
</comment>
<dbReference type="PROSITE" id="PS00394">
    <property type="entry name" value="DNA_PHOTOLYASES_1_1"/>
    <property type="match status" value="1"/>
</dbReference>
<dbReference type="GO" id="GO:0003904">
    <property type="term" value="F:deoxyribodipyrimidine photo-lyase activity"/>
    <property type="evidence" value="ECO:0007669"/>
    <property type="project" value="UniProtKB-EC"/>
</dbReference>
<dbReference type="Proteomes" id="UP000255518">
    <property type="component" value="Unassembled WGS sequence"/>
</dbReference>
<dbReference type="InterPro" id="IPR036155">
    <property type="entry name" value="Crypto/Photolyase_N_sf"/>
</dbReference>
<dbReference type="PRINTS" id="PR00147">
    <property type="entry name" value="DNAPHOTLYASE"/>
</dbReference>
<protein>
    <submittedName>
        <fullName evidence="9">Deoxyribodipyrimidine photolyase</fullName>
        <ecNumber evidence="9">4.1.99.3</ecNumber>
    </submittedName>
</protein>
<dbReference type="InterPro" id="IPR005101">
    <property type="entry name" value="Cryptochr/Photolyase_FAD-bd"/>
</dbReference>
<dbReference type="InterPro" id="IPR014729">
    <property type="entry name" value="Rossmann-like_a/b/a_fold"/>
</dbReference>
<evidence type="ECO:0000313" key="9">
    <source>
        <dbReference type="EMBL" id="STT02224.1"/>
    </source>
</evidence>
<dbReference type="GO" id="GO:0003677">
    <property type="term" value="F:DNA binding"/>
    <property type="evidence" value="ECO:0007669"/>
    <property type="project" value="TreeGrafter"/>
</dbReference>
<dbReference type="PROSITE" id="PS51645">
    <property type="entry name" value="PHR_CRY_ALPHA_BETA"/>
    <property type="match status" value="1"/>
</dbReference>
<keyword evidence="9" id="KW-0456">Lyase</keyword>
<evidence type="ECO:0000313" key="10">
    <source>
        <dbReference type="Proteomes" id="UP000255518"/>
    </source>
</evidence>
<reference evidence="9 10" key="1">
    <citation type="submission" date="2018-06" db="EMBL/GenBank/DDBJ databases">
        <authorList>
            <consortium name="Pathogen Informatics"/>
            <person name="Doyle S."/>
        </authorList>
    </citation>
    <scope>NUCLEOTIDE SEQUENCE [LARGE SCALE GENOMIC DNA]</scope>
    <source>
        <strain evidence="9 10">NCTC13443</strain>
    </source>
</reference>
<dbReference type="PANTHER" id="PTHR11455">
    <property type="entry name" value="CRYPTOCHROME"/>
    <property type="match status" value="1"/>
</dbReference>
<evidence type="ECO:0000256" key="4">
    <source>
        <dbReference type="ARBA" id="ARBA00022827"/>
    </source>
</evidence>
<dbReference type="InterPro" id="IPR036134">
    <property type="entry name" value="Crypto/Photolyase_FAD-like_sf"/>
</dbReference>
<dbReference type="InterPro" id="IPR006050">
    <property type="entry name" value="DNA_photolyase_N"/>
</dbReference>
<keyword evidence="4 6" id="KW-0274">FAD</keyword>
<evidence type="ECO:0000256" key="5">
    <source>
        <dbReference type="ARBA" id="ARBA00022991"/>
    </source>
</evidence>
<dbReference type="SUPFAM" id="SSF48173">
    <property type="entry name" value="Cryptochrome/photolyase FAD-binding domain"/>
    <property type="match status" value="1"/>
</dbReference>
<feature type="binding site" evidence="6">
    <location>
        <position position="271"/>
    </location>
    <ligand>
        <name>FAD</name>
        <dbReference type="ChEBI" id="CHEBI:57692"/>
    </ligand>
</feature>
<dbReference type="GO" id="GO:0009416">
    <property type="term" value="P:response to light stimulus"/>
    <property type="evidence" value="ECO:0007669"/>
    <property type="project" value="TreeGrafter"/>
</dbReference>
<dbReference type="GO" id="GO:0071949">
    <property type="term" value="F:FAD binding"/>
    <property type="evidence" value="ECO:0007669"/>
    <property type="project" value="TreeGrafter"/>
</dbReference>
<dbReference type="GO" id="GO:0006950">
    <property type="term" value="P:response to stress"/>
    <property type="evidence" value="ECO:0007669"/>
    <property type="project" value="UniProtKB-ARBA"/>
</dbReference>
<gene>
    <name evidence="9" type="primary">phrB_1</name>
    <name evidence="9" type="ORF">NCTC13443_02567</name>
</gene>
<organism evidence="9 10">
    <name type="scientific">Klebsiella pneumoniae</name>
    <dbReference type="NCBI Taxonomy" id="573"/>
    <lineage>
        <taxon>Bacteria</taxon>
        <taxon>Pseudomonadati</taxon>
        <taxon>Pseudomonadota</taxon>
        <taxon>Gammaproteobacteria</taxon>
        <taxon>Enterobacterales</taxon>
        <taxon>Enterobacteriaceae</taxon>
        <taxon>Klebsiella/Raoultella group</taxon>
        <taxon>Klebsiella</taxon>
        <taxon>Klebsiella pneumoniae complex</taxon>
    </lineage>
</organism>
<keyword evidence="5 7" id="KW-0157">Chromophore</keyword>
<dbReference type="GO" id="GO:0006139">
    <property type="term" value="P:nucleobase-containing compound metabolic process"/>
    <property type="evidence" value="ECO:0007669"/>
    <property type="project" value="UniProtKB-ARBA"/>
</dbReference>
<dbReference type="InterPro" id="IPR002081">
    <property type="entry name" value="Cryptochrome/DNA_photolyase_1"/>
</dbReference>
<dbReference type="Pfam" id="PF03441">
    <property type="entry name" value="FAD_binding_7"/>
    <property type="match status" value="1"/>
</dbReference>
<dbReference type="Gene3D" id="3.40.50.620">
    <property type="entry name" value="HUPs"/>
    <property type="match status" value="1"/>
</dbReference>
<comment type="similarity">
    <text evidence="2">Belongs to the DNA photolyase class-1 family.</text>
</comment>
<evidence type="ECO:0000256" key="2">
    <source>
        <dbReference type="ARBA" id="ARBA00005862"/>
    </source>
</evidence>
<feature type="domain" description="Photolyase/cryptochrome alpha/beta" evidence="8">
    <location>
        <begin position="2"/>
        <end position="133"/>
    </location>
</feature>
<feature type="binding site" evidence="6">
    <location>
        <position position="222"/>
    </location>
    <ligand>
        <name>FAD</name>
        <dbReference type="ChEBI" id="CHEBI:57692"/>
    </ligand>
</feature>
<evidence type="ECO:0000256" key="6">
    <source>
        <dbReference type="PIRSR" id="PIRSR602081-1"/>
    </source>
</evidence>
<dbReference type="PANTHER" id="PTHR11455:SF9">
    <property type="entry name" value="CRYPTOCHROME CIRCADIAN CLOCK 5 ISOFORM X1"/>
    <property type="match status" value="1"/>
</dbReference>
<proteinExistence type="inferred from homology"/>
<name>A0A377UX81_KLEPN</name>
<dbReference type="EC" id="4.1.99.3" evidence="9"/>
<dbReference type="AlphaFoldDB" id="A0A377UX81"/>
<dbReference type="Gene3D" id="1.10.579.10">
    <property type="entry name" value="DNA Cyclobutane Dipyrimidine Photolyase, subunit A, domain 3"/>
    <property type="match status" value="1"/>
</dbReference>
<evidence type="ECO:0000256" key="3">
    <source>
        <dbReference type="ARBA" id="ARBA00022630"/>
    </source>
</evidence>
<evidence type="ECO:0000256" key="7">
    <source>
        <dbReference type="RuleBase" id="RU004182"/>
    </source>
</evidence>
<evidence type="ECO:0000259" key="8">
    <source>
        <dbReference type="PROSITE" id="PS51645"/>
    </source>
</evidence>
<feature type="binding site" evidence="6">
    <location>
        <begin position="274"/>
        <end position="281"/>
    </location>
    <ligand>
        <name>FAD</name>
        <dbReference type="ChEBI" id="CHEBI:57692"/>
    </ligand>
</feature>
<dbReference type="Gene3D" id="1.25.40.80">
    <property type="match status" value="1"/>
</dbReference>
<keyword evidence="3 6" id="KW-0285">Flavoprotein</keyword>
<sequence>MATHLVWLRTDLRIHDNLALAAACRDPQAQVLALYIATPGSGVNITWRHGRPLLSPAIYRVCMPRWRNGHTAVGRRGGRFYRQRRTAGDFCQQHQVSHLFYNYQYEFNERQRDAAVENTLRDVICQGFDDSVLLPPGSVLTGGGEMYKVFTPFKNAFIRRLRDGLPACVAAPKPRQAPACQAPPLPELNYPQTPFDGLLFAADEKTALARLRAFCQQAAADYEGQRDFPAVEGTSRLSPCLAIGVLSPRQCLHRLLTEHPAALDGGAGATWLNELIWREFYRHLMVYYPKLCKGRPFTAWTDKVAWRAEEAALQAWQRGETGFPIVDAAMRSLTPPAGCITGYA</sequence>
<evidence type="ECO:0000256" key="1">
    <source>
        <dbReference type="ARBA" id="ARBA00001932"/>
    </source>
</evidence>
<dbReference type="Pfam" id="PF00875">
    <property type="entry name" value="DNA_photolyase"/>
    <property type="match status" value="1"/>
</dbReference>
<accession>A0A377UX81</accession>
<dbReference type="InterPro" id="IPR018394">
    <property type="entry name" value="DNA_photolyase_1_CS_C"/>
</dbReference>
<comment type="similarity">
    <text evidence="7">Belongs to the DNA photolyase family.</text>
</comment>
<dbReference type="SUPFAM" id="SSF52425">
    <property type="entry name" value="Cryptochrome/photolyase, N-terminal domain"/>
    <property type="match status" value="1"/>
</dbReference>
<dbReference type="EMBL" id="UGKT01000001">
    <property type="protein sequence ID" value="STT02224.1"/>
    <property type="molecule type" value="Genomic_DNA"/>
</dbReference>
<feature type="binding site" evidence="6">
    <location>
        <begin position="234"/>
        <end position="238"/>
    </location>
    <ligand>
        <name>FAD</name>
        <dbReference type="ChEBI" id="CHEBI:57692"/>
    </ligand>
</feature>
<comment type="cofactor">
    <cofactor evidence="6">
        <name>FAD</name>
        <dbReference type="ChEBI" id="CHEBI:57692"/>
    </cofactor>
    <text evidence="6">Binds 1 FAD per subunit.</text>
</comment>